<dbReference type="EMBL" id="JAERQM010000019">
    <property type="protein sequence ID" value="MBU8547322.1"/>
    <property type="molecule type" value="Genomic_DNA"/>
</dbReference>
<proteinExistence type="predicted"/>
<protein>
    <submittedName>
        <fullName evidence="1">Uncharacterized protein</fullName>
    </submittedName>
</protein>
<sequence length="62" mass="6816">MGGGTSLVESSRFGAETVGYDLNPVAWFVTKKQMEAGEASLEELEEGFQIGSWIARQRYTAQ</sequence>
<dbReference type="Proteomes" id="UP000689967">
    <property type="component" value="Unassembled WGS sequence"/>
</dbReference>
<gene>
    <name evidence="1" type="ORF">JJQ90_26675</name>
</gene>
<comment type="caution">
    <text evidence="1">The sequence shown here is derived from an EMBL/GenBank/DDBJ whole genome shotgun (WGS) entry which is preliminary data.</text>
</comment>
<accession>A0ABS6HEX8</accession>
<name>A0ABS6HEX8_9PROT</name>
<evidence type="ECO:0000313" key="1">
    <source>
        <dbReference type="EMBL" id="MBU8547322.1"/>
    </source>
</evidence>
<evidence type="ECO:0000313" key="2">
    <source>
        <dbReference type="Proteomes" id="UP000689967"/>
    </source>
</evidence>
<reference evidence="1 2" key="1">
    <citation type="submission" date="2021-01" db="EMBL/GenBank/DDBJ databases">
        <title>Roseomonas sp. nov, a bacterium isolated from an oil production mixture in Yumen Oilfield.</title>
        <authorList>
            <person name="Wu D."/>
        </authorList>
    </citation>
    <scope>NUCLEOTIDE SEQUENCE [LARGE SCALE GENOMIC DNA]</scope>
    <source>
        <strain evidence="1 2">ROY-5-3</strain>
    </source>
</reference>
<keyword evidence="2" id="KW-1185">Reference proteome</keyword>
<organism evidence="1 2">
    <name type="scientific">Falsiroseomonas oleicola</name>
    <dbReference type="NCBI Taxonomy" id="2801474"/>
    <lineage>
        <taxon>Bacteria</taxon>
        <taxon>Pseudomonadati</taxon>
        <taxon>Pseudomonadota</taxon>
        <taxon>Alphaproteobacteria</taxon>
        <taxon>Acetobacterales</taxon>
        <taxon>Roseomonadaceae</taxon>
        <taxon>Falsiroseomonas</taxon>
    </lineage>
</organism>